<dbReference type="FunFam" id="3.30.200.20:FF:000040">
    <property type="entry name" value="Dual specificity mitogen-activated protein kinase kinase"/>
    <property type="match status" value="1"/>
</dbReference>
<feature type="compositionally biased region" description="Polar residues" evidence="8">
    <location>
        <begin position="474"/>
        <end position="510"/>
    </location>
</feature>
<dbReference type="InterPro" id="IPR049613">
    <property type="entry name" value="Byr1-like_cat"/>
</dbReference>
<dbReference type="GO" id="GO:0005524">
    <property type="term" value="F:ATP binding"/>
    <property type="evidence" value="ECO:0007669"/>
    <property type="project" value="UniProtKB-UniRule"/>
</dbReference>
<dbReference type="InterPro" id="IPR017441">
    <property type="entry name" value="Protein_kinase_ATP_BS"/>
</dbReference>
<keyword evidence="11" id="KW-1185">Reference proteome</keyword>
<feature type="region of interest" description="Disordered" evidence="8">
    <location>
        <begin position="1"/>
        <end position="52"/>
    </location>
</feature>
<dbReference type="Gene3D" id="3.30.200.20">
    <property type="entry name" value="Phosphorylase Kinase, domain 1"/>
    <property type="match status" value="2"/>
</dbReference>
<name>A0A292PV04_9PEZI</name>
<proteinExistence type="inferred from homology"/>
<dbReference type="PROSITE" id="PS00108">
    <property type="entry name" value="PROTEIN_KINASE_ST"/>
    <property type="match status" value="1"/>
</dbReference>
<dbReference type="InterPro" id="IPR050915">
    <property type="entry name" value="MAP_kinase_kinase"/>
</dbReference>
<dbReference type="Pfam" id="PF00069">
    <property type="entry name" value="Pkinase"/>
    <property type="match status" value="1"/>
</dbReference>
<dbReference type="PANTHER" id="PTHR47448">
    <property type="entry name" value="DUAL SPECIFICITY MITOGEN-ACTIVATED PROTEIN KINASE KINASE DSOR1-LIKE PROTEIN"/>
    <property type="match status" value="1"/>
</dbReference>
<dbReference type="InterPro" id="IPR011009">
    <property type="entry name" value="Kinase-like_dom_sf"/>
</dbReference>
<evidence type="ECO:0000256" key="3">
    <source>
        <dbReference type="ARBA" id="ARBA00022741"/>
    </source>
</evidence>
<keyword evidence="3 7" id="KW-0547">Nucleotide-binding</keyword>
<keyword evidence="5 7" id="KW-0067">ATP-binding</keyword>
<keyword evidence="2" id="KW-0808">Transferase</keyword>
<feature type="compositionally biased region" description="Basic and acidic residues" evidence="8">
    <location>
        <begin position="511"/>
        <end position="537"/>
    </location>
</feature>
<comment type="similarity">
    <text evidence="6">Belongs to the protein kinase superfamily. STE Ser/Thr protein kinase family. MAP kinase kinase subfamily.</text>
</comment>
<sequence length="591" mass="64004">MTEEPGFKGKSLKRKNVKGLKLGGGGGGGTPAPVPSAPDAQAPGGNGSRYYAHNDQLSDQLSTLEIGVEFKLDLRAEDLKVVNELGAGNGGTVSKVIHAPTKALMAKKVRYLDPAANYIDRAVKVIHIDAKPSVRKQIVRELHIMQECHSPYIVSFYGAFLNEGDVVMCMEYMDCGSDINPSPGRVRIGPIRIDVLGKISEAVVEGLNYLYNVHRILHRDVKPSNILINSRGSIKLCDFGVSGELINSIADTFVGTSTYMSPERIKGAKYSVKSDVWSLGLTLLELAIGRFPFDADGTSAGTRASAGPMGILDLLQKIVNEPAPKLPKNKAFPPSLERMIECCLIKDPEQRPSPQELLEESFMRAAKQTNVDLEAWAHVILDKPLNRSSRSSQLISPAPAHRESPAPPRPSSRGQNTPGRRTSTVERSSSERGTERERSDREHRAPPAPLQQAPFPTRTSSHGPGSGRLEEANYHSSAGDSSRANQLPHSRSSRQAQYRSNTEPAGLSNSDRNDSRERYSRGQGGERERERGRELEHQGTIGIAFEGPHQPEMREKKKPPIGIMSSGIGLPFAGSGNGIGSSGPSGINGGR</sequence>
<gene>
    <name evidence="10" type="ORF">GSTUAT00005435001</name>
</gene>
<dbReference type="CDD" id="cd06620">
    <property type="entry name" value="PKc_Byr1_like"/>
    <property type="match status" value="1"/>
</dbReference>
<evidence type="ECO:0000313" key="11">
    <source>
        <dbReference type="Proteomes" id="UP001412239"/>
    </source>
</evidence>
<dbReference type="InterPro" id="IPR008271">
    <property type="entry name" value="Ser/Thr_kinase_AS"/>
</dbReference>
<feature type="binding site" evidence="7">
    <location>
        <position position="108"/>
    </location>
    <ligand>
        <name>ATP</name>
        <dbReference type="ChEBI" id="CHEBI:30616"/>
    </ligand>
</feature>
<dbReference type="FunFam" id="1.10.510.10:FF:000253">
    <property type="entry name" value="MAP kinase kinase Ste7"/>
    <property type="match status" value="1"/>
</dbReference>
<keyword evidence="4" id="KW-0418">Kinase</keyword>
<evidence type="ECO:0000256" key="7">
    <source>
        <dbReference type="PROSITE-ProRule" id="PRU10141"/>
    </source>
</evidence>
<feature type="compositionally biased region" description="Gly residues" evidence="8">
    <location>
        <begin position="21"/>
        <end position="30"/>
    </location>
</feature>
<evidence type="ECO:0000256" key="2">
    <source>
        <dbReference type="ARBA" id="ARBA00022679"/>
    </source>
</evidence>
<evidence type="ECO:0000313" key="10">
    <source>
        <dbReference type="EMBL" id="CUS10468.1"/>
    </source>
</evidence>
<evidence type="ECO:0000256" key="5">
    <source>
        <dbReference type="ARBA" id="ARBA00022840"/>
    </source>
</evidence>
<evidence type="ECO:0000256" key="4">
    <source>
        <dbReference type="ARBA" id="ARBA00022777"/>
    </source>
</evidence>
<reference evidence="10" key="1">
    <citation type="submission" date="2015-10" db="EMBL/GenBank/DDBJ databases">
        <authorList>
            <person name="Regsiter A."/>
            <person name="william w."/>
        </authorList>
    </citation>
    <scope>NUCLEOTIDE SEQUENCE</scope>
    <source>
        <strain evidence="10">Montdore</strain>
    </source>
</reference>
<organism evidence="10 11">
    <name type="scientific">Tuber aestivum</name>
    <name type="common">summer truffle</name>
    <dbReference type="NCBI Taxonomy" id="59557"/>
    <lineage>
        <taxon>Eukaryota</taxon>
        <taxon>Fungi</taxon>
        <taxon>Dikarya</taxon>
        <taxon>Ascomycota</taxon>
        <taxon>Pezizomycotina</taxon>
        <taxon>Pezizomycetes</taxon>
        <taxon>Pezizales</taxon>
        <taxon>Tuberaceae</taxon>
        <taxon>Tuber</taxon>
    </lineage>
</organism>
<feature type="domain" description="Protein kinase" evidence="9">
    <location>
        <begin position="79"/>
        <end position="363"/>
    </location>
</feature>
<evidence type="ECO:0000259" key="9">
    <source>
        <dbReference type="PROSITE" id="PS50011"/>
    </source>
</evidence>
<dbReference type="AlphaFoldDB" id="A0A292PV04"/>
<accession>A0A292PV04</accession>
<dbReference type="GO" id="GO:0000165">
    <property type="term" value="P:MAPK cascade"/>
    <property type="evidence" value="ECO:0007669"/>
    <property type="project" value="UniProtKB-ARBA"/>
</dbReference>
<feature type="region of interest" description="Disordered" evidence="8">
    <location>
        <begin position="388"/>
        <end position="591"/>
    </location>
</feature>
<dbReference type="PANTHER" id="PTHR47448:SF1">
    <property type="entry name" value="SERINE_THREONINE-PROTEIN KINASE STE7 HOMOLOG"/>
    <property type="match status" value="1"/>
</dbReference>
<dbReference type="GO" id="GO:0004674">
    <property type="term" value="F:protein serine/threonine kinase activity"/>
    <property type="evidence" value="ECO:0007669"/>
    <property type="project" value="UniProtKB-KW"/>
</dbReference>
<evidence type="ECO:0000256" key="1">
    <source>
        <dbReference type="ARBA" id="ARBA00022527"/>
    </source>
</evidence>
<dbReference type="Proteomes" id="UP001412239">
    <property type="component" value="Unassembled WGS sequence"/>
</dbReference>
<dbReference type="SUPFAM" id="SSF56112">
    <property type="entry name" value="Protein kinase-like (PK-like)"/>
    <property type="match status" value="1"/>
</dbReference>
<dbReference type="GO" id="GO:0004712">
    <property type="term" value="F:protein serine/threonine/tyrosine kinase activity"/>
    <property type="evidence" value="ECO:0007669"/>
    <property type="project" value="UniProtKB-ARBA"/>
</dbReference>
<dbReference type="SMART" id="SM00220">
    <property type="entry name" value="S_TKc"/>
    <property type="match status" value="1"/>
</dbReference>
<dbReference type="InterPro" id="IPR000719">
    <property type="entry name" value="Prot_kinase_dom"/>
</dbReference>
<feature type="compositionally biased region" description="Basic and acidic residues" evidence="8">
    <location>
        <begin position="428"/>
        <end position="445"/>
    </location>
</feature>
<evidence type="ECO:0000256" key="6">
    <source>
        <dbReference type="ARBA" id="ARBA00038035"/>
    </source>
</evidence>
<dbReference type="PROSITE" id="PS50011">
    <property type="entry name" value="PROTEIN_KINASE_DOM"/>
    <property type="match status" value="1"/>
</dbReference>
<dbReference type="Gene3D" id="1.10.510.10">
    <property type="entry name" value="Transferase(Phosphotransferase) domain 1"/>
    <property type="match status" value="1"/>
</dbReference>
<feature type="compositionally biased region" description="Gly residues" evidence="8">
    <location>
        <begin position="575"/>
        <end position="591"/>
    </location>
</feature>
<keyword evidence="1" id="KW-0723">Serine/threonine-protein kinase</keyword>
<evidence type="ECO:0000256" key="8">
    <source>
        <dbReference type="SAM" id="MobiDB-lite"/>
    </source>
</evidence>
<protein>
    <recommendedName>
        <fullName evidence="9">Protein kinase domain-containing protein</fullName>
    </recommendedName>
</protein>
<dbReference type="PROSITE" id="PS00107">
    <property type="entry name" value="PROTEIN_KINASE_ATP"/>
    <property type="match status" value="1"/>
</dbReference>
<dbReference type="EMBL" id="LN891047">
    <property type="protein sequence ID" value="CUS10468.1"/>
    <property type="molecule type" value="Genomic_DNA"/>
</dbReference>